<evidence type="ECO:0000313" key="2">
    <source>
        <dbReference type="Proteomes" id="UP001060215"/>
    </source>
</evidence>
<evidence type="ECO:0000313" key="1">
    <source>
        <dbReference type="EMBL" id="KAI8001802.1"/>
    </source>
</evidence>
<reference evidence="1 2" key="1">
    <citation type="journal article" date="2022" name="Plant J.">
        <title>Chromosome-level genome of Camellia lanceoleosa provides a valuable resource for understanding genome evolution and self-incompatibility.</title>
        <authorList>
            <person name="Gong W."/>
            <person name="Xiao S."/>
            <person name="Wang L."/>
            <person name="Liao Z."/>
            <person name="Chang Y."/>
            <person name="Mo W."/>
            <person name="Hu G."/>
            <person name="Li W."/>
            <person name="Zhao G."/>
            <person name="Zhu H."/>
            <person name="Hu X."/>
            <person name="Ji K."/>
            <person name="Xiang X."/>
            <person name="Song Q."/>
            <person name="Yuan D."/>
            <person name="Jin S."/>
            <person name="Zhang L."/>
        </authorList>
    </citation>
    <scope>NUCLEOTIDE SEQUENCE [LARGE SCALE GENOMIC DNA]</scope>
    <source>
        <strain evidence="1">SQ_2022a</strain>
    </source>
</reference>
<gene>
    <name evidence="1" type="ORF">LOK49_LG09G01536</name>
</gene>
<accession>A0ACC0GKT4</accession>
<dbReference type="Proteomes" id="UP001060215">
    <property type="component" value="Chromosome 8"/>
</dbReference>
<comment type="caution">
    <text evidence="1">The sequence shown here is derived from an EMBL/GenBank/DDBJ whole genome shotgun (WGS) entry which is preliminary data.</text>
</comment>
<keyword evidence="2" id="KW-1185">Reference proteome</keyword>
<dbReference type="EMBL" id="CM045765">
    <property type="protein sequence ID" value="KAI8001802.1"/>
    <property type="molecule type" value="Genomic_DNA"/>
</dbReference>
<name>A0ACC0GKT4_9ERIC</name>
<organism evidence="1 2">
    <name type="scientific">Camellia lanceoleosa</name>
    <dbReference type="NCBI Taxonomy" id="1840588"/>
    <lineage>
        <taxon>Eukaryota</taxon>
        <taxon>Viridiplantae</taxon>
        <taxon>Streptophyta</taxon>
        <taxon>Embryophyta</taxon>
        <taxon>Tracheophyta</taxon>
        <taxon>Spermatophyta</taxon>
        <taxon>Magnoliopsida</taxon>
        <taxon>eudicotyledons</taxon>
        <taxon>Gunneridae</taxon>
        <taxon>Pentapetalae</taxon>
        <taxon>asterids</taxon>
        <taxon>Ericales</taxon>
        <taxon>Theaceae</taxon>
        <taxon>Camellia</taxon>
    </lineage>
</organism>
<sequence length="194" mass="21577">MVCIKRKKRLGELRQAAKVQRYGSVIPISRSDFVSEVSQAPPDVWLATKYPATKFVKIISTDCIPNYPDCNLPTLLLYNNGVVKANYVGLHNFGRRCTPEVIMSLYVDTVSSKIPKDVEDIKSAPVMKSSRPCKDVGLSPSKDVKPRLFIDVEDPELKSKLNVLESKLSEIVALKNENSELSKKLDVALGKIEA</sequence>
<proteinExistence type="predicted"/>
<protein>
    <submittedName>
        <fullName evidence="1">Phosducin-like protein 3</fullName>
    </submittedName>
</protein>